<keyword evidence="5 7" id="KW-0378">Hydrolase</keyword>
<accession>A0A8S1HCK5</accession>
<sequence length="932" mass="107245">MDEYGTREESPDHEMGEPLTHQELRELISIVENEPLENDATWFVISQAYWEKLIKAANDGYVEDVGEIDNSSISELGKGGYFLKKGLSEAVDYQTVPERVFQRLNDAYGMANDKCDYIPRKVVQKDTRLVIEIYPRIVNISLARNRNIVVALRLKASDKMVDLRRRAMEELSVTEKDKPKFYIMNNEVPELIDTTQEVNSYFDTAQKVVVDTLENGEYFIRGKKEKKSPPPRIRRKELESEEEEGESSKSSSGDGSPDMSYNDGIGGRLAAPFFLFWHKFRLLWWQFSLMWPQALRDFVRFLFGWWILRPPSRSLIGSSSFGLPFSSTIGEPDQVPPGMTGLTNLGNTCFMASALQCMSNMPPLRDFFVSNKYEQDLNRENPLGTHGELAEAFGHLVKHIWSGNYRSVVPRRVKNVIGAFAPRFSGYAQQDAQELLAYVLDGLHEDLNRIKKKPYIEDNDEWSKLPDNELAEKSWEMYKMRNDSIIVDTLHGQLKSTLVCPVCEKVSIKFDPFGCLSLPLPPKDVHVKQTVTVVFFGRKWAKFMFTVTKKTTIEDAERLIAAKLQLEKKFSLVFFQIAASNSMNILNDEVTLLRPTDSVFQGGREVYAVEMEHDPSETNTKLLVVYNRSKIARPCSLPLIFAIPNGELTKEWIVDVPLKMIKRLYFHNAEALDGVNDENHGEDREMYTIQLNDKKLDGRGDSYSDVKTCTFLWKDAKLFNNNRGMDLVEREVTVPLRRKIHLMETLEWFTTMEQLGEDDLWYCPNCKKHQRATKKLDLWKLPEILVMHLKRFTYSRWSREKLNWEVITPVTALDLTSKVANPNHDKAIYDLIGMSCHYGVLSSGHYTAAAINDLTGQWVDFNDSHASVRQPPSDPMEAAEPYMLVYRRRPLGPDGEPTEVPLGHMKTLYRPVNVPMVHDENVEMEQDDEYDY</sequence>
<reference evidence="11" key="1">
    <citation type="submission" date="2020-10" db="EMBL/GenBank/DDBJ databases">
        <authorList>
            <person name="Kikuchi T."/>
        </authorList>
    </citation>
    <scope>NUCLEOTIDE SEQUENCE</scope>
    <source>
        <strain evidence="11">NKZ352</strain>
    </source>
</reference>
<gene>
    <name evidence="11" type="ORF">CAUJ_LOCUS10122</name>
</gene>
<comment type="similarity">
    <text evidence="2 7">Belongs to the peptidase C19 family.</text>
</comment>
<feature type="domain" description="DUSP" evidence="10">
    <location>
        <begin position="18"/>
        <end position="123"/>
    </location>
</feature>
<evidence type="ECO:0000256" key="1">
    <source>
        <dbReference type="ARBA" id="ARBA00000707"/>
    </source>
</evidence>
<dbReference type="InterPro" id="IPR038765">
    <property type="entry name" value="Papain-like_cys_pep_sf"/>
</dbReference>
<dbReference type="Pfam" id="PF00443">
    <property type="entry name" value="UCH"/>
    <property type="match status" value="1"/>
</dbReference>
<dbReference type="PROSITE" id="PS51283">
    <property type="entry name" value="DUSP"/>
    <property type="match status" value="1"/>
</dbReference>
<dbReference type="PROSITE" id="PS50235">
    <property type="entry name" value="USP_3"/>
    <property type="match status" value="1"/>
</dbReference>
<feature type="domain" description="USP" evidence="9">
    <location>
        <begin position="340"/>
        <end position="889"/>
    </location>
</feature>
<dbReference type="GO" id="GO:0006508">
    <property type="term" value="P:proteolysis"/>
    <property type="evidence" value="ECO:0007669"/>
    <property type="project" value="UniProtKB-KW"/>
</dbReference>
<dbReference type="InterPro" id="IPR018200">
    <property type="entry name" value="USP_CS"/>
</dbReference>
<dbReference type="SMART" id="SM00695">
    <property type="entry name" value="DUSP"/>
    <property type="match status" value="1"/>
</dbReference>
<dbReference type="Gene3D" id="3.30.2230.10">
    <property type="entry name" value="DUSP-like"/>
    <property type="match status" value="1"/>
</dbReference>
<dbReference type="SUPFAM" id="SSF143791">
    <property type="entry name" value="DUSP-like"/>
    <property type="match status" value="1"/>
</dbReference>
<protein>
    <recommendedName>
        <fullName evidence="7">Ubiquitin carboxyl-terminal hydrolase</fullName>
        <ecNumber evidence="7">3.4.19.12</ecNumber>
    </recommendedName>
</protein>
<proteinExistence type="inferred from homology"/>
<dbReference type="PROSITE" id="PS00973">
    <property type="entry name" value="USP_2"/>
    <property type="match status" value="1"/>
</dbReference>
<organism evidence="11 12">
    <name type="scientific">Caenorhabditis auriculariae</name>
    <dbReference type="NCBI Taxonomy" id="2777116"/>
    <lineage>
        <taxon>Eukaryota</taxon>
        <taxon>Metazoa</taxon>
        <taxon>Ecdysozoa</taxon>
        <taxon>Nematoda</taxon>
        <taxon>Chromadorea</taxon>
        <taxon>Rhabditida</taxon>
        <taxon>Rhabditina</taxon>
        <taxon>Rhabditomorpha</taxon>
        <taxon>Rhabditoidea</taxon>
        <taxon>Rhabditidae</taxon>
        <taxon>Peloderinae</taxon>
        <taxon>Caenorhabditis</taxon>
    </lineage>
</organism>
<comment type="catalytic activity">
    <reaction evidence="1 7">
        <text>Thiol-dependent hydrolysis of ester, thioester, amide, peptide and isopeptide bonds formed by the C-terminal Gly of ubiquitin (a 76-residue protein attached to proteins as an intracellular targeting signal).</text>
        <dbReference type="EC" id="3.4.19.12"/>
    </reaction>
</comment>
<evidence type="ECO:0000313" key="11">
    <source>
        <dbReference type="EMBL" id="CAD6194203.1"/>
    </source>
</evidence>
<evidence type="ECO:0000256" key="3">
    <source>
        <dbReference type="ARBA" id="ARBA00022670"/>
    </source>
</evidence>
<comment type="caution">
    <text evidence="11">The sequence shown here is derived from an EMBL/GenBank/DDBJ whole genome shotgun (WGS) entry which is preliminary data.</text>
</comment>
<evidence type="ECO:0000259" key="10">
    <source>
        <dbReference type="PROSITE" id="PS51283"/>
    </source>
</evidence>
<evidence type="ECO:0000256" key="6">
    <source>
        <dbReference type="ARBA" id="ARBA00022807"/>
    </source>
</evidence>
<dbReference type="Gene3D" id="3.90.70.10">
    <property type="entry name" value="Cysteine proteinases"/>
    <property type="match status" value="2"/>
</dbReference>
<evidence type="ECO:0000259" key="9">
    <source>
        <dbReference type="PROSITE" id="PS50235"/>
    </source>
</evidence>
<dbReference type="SUPFAM" id="SSF54001">
    <property type="entry name" value="Cysteine proteinases"/>
    <property type="match status" value="1"/>
</dbReference>
<evidence type="ECO:0000256" key="8">
    <source>
        <dbReference type="SAM" id="MobiDB-lite"/>
    </source>
</evidence>
<dbReference type="OrthoDB" id="265776at2759"/>
<dbReference type="InterPro" id="IPR001394">
    <property type="entry name" value="Peptidase_C19_UCH"/>
</dbReference>
<dbReference type="PANTHER" id="PTHR21646">
    <property type="entry name" value="UBIQUITIN CARBOXYL-TERMINAL HYDROLASE"/>
    <property type="match status" value="1"/>
</dbReference>
<dbReference type="PANTHER" id="PTHR21646:SF24">
    <property type="entry name" value="UBIQUITIN CARBOXYL-TERMINAL HYDROLASE"/>
    <property type="match status" value="1"/>
</dbReference>
<evidence type="ECO:0000256" key="7">
    <source>
        <dbReference type="RuleBase" id="RU366025"/>
    </source>
</evidence>
<name>A0A8S1HCK5_9PELO</name>
<dbReference type="InterPro" id="IPR050185">
    <property type="entry name" value="Ub_carboxyl-term_hydrolase"/>
</dbReference>
<keyword evidence="6 7" id="KW-0788">Thiol protease</keyword>
<dbReference type="PROSITE" id="PS00972">
    <property type="entry name" value="USP_1"/>
    <property type="match status" value="1"/>
</dbReference>
<evidence type="ECO:0000256" key="2">
    <source>
        <dbReference type="ARBA" id="ARBA00009085"/>
    </source>
</evidence>
<dbReference type="InterPro" id="IPR035927">
    <property type="entry name" value="DUSP-like_sf"/>
</dbReference>
<evidence type="ECO:0000256" key="5">
    <source>
        <dbReference type="ARBA" id="ARBA00022801"/>
    </source>
</evidence>
<keyword evidence="3 7" id="KW-0645">Protease</keyword>
<dbReference type="AlphaFoldDB" id="A0A8S1HCK5"/>
<keyword evidence="4 7" id="KW-0833">Ubl conjugation pathway</keyword>
<dbReference type="EC" id="3.4.19.12" evidence="7"/>
<dbReference type="GO" id="GO:0004843">
    <property type="term" value="F:cysteine-type deubiquitinase activity"/>
    <property type="evidence" value="ECO:0007669"/>
    <property type="project" value="UniProtKB-UniRule"/>
</dbReference>
<dbReference type="InterPro" id="IPR006615">
    <property type="entry name" value="Pept_C19_DUSP"/>
</dbReference>
<dbReference type="Proteomes" id="UP000835052">
    <property type="component" value="Unassembled WGS sequence"/>
</dbReference>
<feature type="region of interest" description="Disordered" evidence="8">
    <location>
        <begin position="221"/>
        <end position="260"/>
    </location>
</feature>
<dbReference type="Pfam" id="PF06337">
    <property type="entry name" value="DUSP"/>
    <property type="match status" value="1"/>
</dbReference>
<keyword evidence="12" id="KW-1185">Reference proteome</keyword>
<dbReference type="GO" id="GO:0016579">
    <property type="term" value="P:protein deubiquitination"/>
    <property type="evidence" value="ECO:0007669"/>
    <property type="project" value="InterPro"/>
</dbReference>
<evidence type="ECO:0000256" key="4">
    <source>
        <dbReference type="ARBA" id="ARBA00022786"/>
    </source>
</evidence>
<evidence type="ECO:0000313" key="12">
    <source>
        <dbReference type="Proteomes" id="UP000835052"/>
    </source>
</evidence>
<dbReference type="EMBL" id="CAJGYM010000042">
    <property type="protein sequence ID" value="CAD6194203.1"/>
    <property type="molecule type" value="Genomic_DNA"/>
</dbReference>
<dbReference type="InterPro" id="IPR028889">
    <property type="entry name" value="USP"/>
</dbReference>